<dbReference type="Pfam" id="PF02518">
    <property type="entry name" value="HATPase_c"/>
    <property type="match status" value="1"/>
</dbReference>
<evidence type="ECO:0000256" key="7">
    <source>
        <dbReference type="SAM" id="Phobius"/>
    </source>
</evidence>
<feature type="domain" description="Histidine kinase" evidence="8">
    <location>
        <begin position="309"/>
        <end position="527"/>
    </location>
</feature>
<reference evidence="9" key="1">
    <citation type="submission" date="2018-05" db="EMBL/GenBank/DDBJ databases">
        <authorList>
            <person name="Lanie J.A."/>
            <person name="Ng W.-L."/>
            <person name="Kazmierczak K.M."/>
            <person name="Andrzejewski T.M."/>
            <person name="Davidsen T.M."/>
            <person name="Wayne K.J."/>
            <person name="Tettelin H."/>
            <person name="Glass J.I."/>
            <person name="Rusch D."/>
            <person name="Podicherti R."/>
            <person name="Tsui H.-C.T."/>
            <person name="Winkler M.E."/>
        </authorList>
    </citation>
    <scope>NUCLEOTIDE SEQUENCE</scope>
</reference>
<dbReference type="SMART" id="SM00387">
    <property type="entry name" value="HATPase_c"/>
    <property type="match status" value="1"/>
</dbReference>
<dbReference type="InterPro" id="IPR050351">
    <property type="entry name" value="BphY/WalK/GraS-like"/>
</dbReference>
<dbReference type="InterPro" id="IPR036890">
    <property type="entry name" value="HATPase_C_sf"/>
</dbReference>
<dbReference type="SUPFAM" id="SSF47384">
    <property type="entry name" value="Homodimeric domain of signal transducing histidine kinase"/>
    <property type="match status" value="1"/>
</dbReference>
<dbReference type="PANTHER" id="PTHR45453">
    <property type="entry name" value="PHOSPHATE REGULON SENSOR PROTEIN PHOR"/>
    <property type="match status" value="1"/>
</dbReference>
<feature type="transmembrane region" description="Helical" evidence="7">
    <location>
        <begin position="263"/>
        <end position="291"/>
    </location>
</feature>
<dbReference type="InterPro" id="IPR003594">
    <property type="entry name" value="HATPase_dom"/>
</dbReference>
<dbReference type="EMBL" id="UINC01001671">
    <property type="protein sequence ID" value="SUZ86246.1"/>
    <property type="molecule type" value="Genomic_DNA"/>
</dbReference>
<dbReference type="AlphaFoldDB" id="A0A381R3D1"/>
<evidence type="ECO:0000256" key="2">
    <source>
        <dbReference type="ARBA" id="ARBA00012438"/>
    </source>
</evidence>
<keyword evidence="7" id="KW-0472">Membrane</keyword>
<proteinExistence type="predicted"/>
<dbReference type="GO" id="GO:0000155">
    <property type="term" value="F:phosphorelay sensor kinase activity"/>
    <property type="evidence" value="ECO:0007669"/>
    <property type="project" value="InterPro"/>
</dbReference>
<dbReference type="GO" id="GO:0005886">
    <property type="term" value="C:plasma membrane"/>
    <property type="evidence" value="ECO:0007669"/>
    <property type="project" value="TreeGrafter"/>
</dbReference>
<organism evidence="9">
    <name type="scientific">marine metagenome</name>
    <dbReference type="NCBI Taxonomy" id="408172"/>
    <lineage>
        <taxon>unclassified sequences</taxon>
        <taxon>metagenomes</taxon>
        <taxon>ecological metagenomes</taxon>
    </lineage>
</organism>
<evidence type="ECO:0000256" key="4">
    <source>
        <dbReference type="ARBA" id="ARBA00022679"/>
    </source>
</evidence>
<dbReference type="InterPro" id="IPR003661">
    <property type="entry name" value="HisK_dim/P_dom"/>
</dbReference>
<keyword evidence="4" id="KW-0808">Transferase</keyword>
<dbReference type="Pfam" id="PF00512">
    <property type="entry name" value="HisKA"/>
    <property type="match status" value="1"/>
</dbReference>
<dbReference type="SUPFAM" id="SSF55874">
    <property type="entry name" value="ATPase domain of HSP90 chaperone/DNA topoisomerase II/histidine kinase"/>
    <property type="match status" value="1"/>
</dbReference>
<evidence type="ECO:0000259" key="8">
    <source>
        <dbReference type="PROSITE" id="PS50109"/>
    </source>
</evidence>
<dbReference type="PRINTS" id="PR00344">
    <property type="entry name" value="BCTRLSENSOR"/>
</dbReference>
<name>A0A381R3D1_9ZZZZ</name>
<keyword evidence="7" id="KW-0812">Transmembrane</keyword>
<accession>A0A381R3D1</accession>
<dbReference type="InterPro" id="IPR036097">
    <property type="entry name" value="HisK_dim/P_sf"/>
</dbReference>
<evidence type="ECO:0000256" key="6">
    <source>
        <dbReference type="ARBA" id="ARBA00023012"/>
    </source>
</evidence>
<keyword evidence="5" id="KW-0418">Kinase</keyword>
<dbReference type="Gene3D" id="1.10.287.130">
    <property type="match status" value="1"/>
</dbReference>
<evidence type="ECO:0000256" key="3">
    <source>
        <dbReference type="ARBA" id="ARBA00022553"/>
    </source>
</evidence>
<evidence type="ECO:0000313" key="9">
    <source>
        <dbReference type="EMBL" id="SUZ86246.1"/>
    </source>
</evidence>
<protein>
    <recommendedName>
        <fullName evidence="2">histidine kinase</fullName>
        <ecNumber evidence="2">2.7.13.3</ecNumber>
    </recommendedName>
</protein>
<feature type="transmembrane region" description="Helical" evidence="7">
    <location>
        <begin position="6"/>
        <end position="29"/>
    </location>
</feature>
<sequence length="527" mass="60400">VSRKFYISLVALMSFSLIGIIFLQGYWIYSSWENKEEEFSLSVNTSLREVSLEVKNRELNDYVNAYQMLIDSIGAPNESNFTDVFLFLDEDQSTNLSTFFAYGILEEDYNISIPDNLSSSLSIDQKVKDYKAVKTTILNKNIFDRRENTLNSSISKIKSVQDIDVFKFEKYKTAFEEYASSLPIHKRTTSREIQVLLDQNFQERNITTPYEFGIYSNGLSTKIKSNNYLEVQSGPKYTITFFDDISSPIKYDLIVSFPEKREYVLSGIIGIASLSFLLTLVIIILSTSALYQILKQKKLSEIKNDFINNISHEFKTPIATINLALDSISSNEKNKITKKTNSYLGMIREENSRMLSQVENILRISQLEKSSNPLKMEEIDLHEVIEDATEHVKLIIGSKKGKINLRLNAINRYIKGNKNHLENIIINILDNAIKYSKKSPLINFTSDTIDDKIQLCIEDRGIGMDKSTQKMIFEKFFREQDGDIHNIKGHGLGLSYVKKIVDFHNGIIKVDSKKGVGTKFSIEFKNI</sequence>
<dbReference type="PROSITE" id="PS50109">
    <property type="entry name" value="HIS_KIN"/>
    <property type="match status" value="1"/>
</dbReference>
<evidence type="ECO:0000256" key="1">
    <source>
        <dbReference type="ARBA" id="ARBA00000085"/>
    </source>
</evidence>
<dbReference type="Gene3D" id="3.30.565.10">
    <property type="entry name" value="Histidine kinase-like ATPase, C-terminal domain"/>
    <property type="match status" value="1"/>
</dbReference>
<dbReference type="SMART" id="SM00388">
    <property type="entry name" value="HisKA"/>
    <property type="match status" value="1"/>
</dbReference>
<keyword evidence="3" id="KW-0597">Phosphoprotein</keyword>
<dbReference type="InterPro" id="IPR005467">
    <property type="entry name" value="His_kinase_dom"/>
</dbReference>
<evidence type="ECO:0000256" key="5">
    <source>
        <dbReference type="ARBA" id="ARBA00022777"/>
    </source>
</evidence>
<dbReference type="EC" id="2.7.13.3" evidence="2"/>
<keyword evidence="7" id="KW-1133">Transmembrane helix</keyword>
<dbReference type="GO" id="GO:0004721">
    <property type="term" value="F:phosphoprotein phosphatase activity"/>
    <property type="evidence" value="ECO:0007669"/>
    <property type="project" value="TreeGrafter"/>
</dbReference>
<dbReference type="CDD" id="cd00082">
    <property type="entry name" value="HisKA"/>
    <property type="match status" value="1"/>
</dbReference>
<dbReference type="InterPro" id="IPR004358">
    <property type="entry name" value="Sig_transdc_His_kin-like_C"/>
</dbReference>
<gene>
    <name evidence="9" type="ORF">METZ01_LOCUS39100</name>
</gene>
<comment type="catalytic activity">
    <reaction evidence="1">
        <text>ATP + protein L-histidine = ADP + protein N-phospho-L-histidine.</text>
        <dbReference type="EC" id="2.7.13.3"/>
    </reaction>
</comment>
<feature type="non-terminal residue" evidence="9">
    <location>
        <position position="1"/>
    </location>
</feature>
<dbReference type="PANTHER" id="PTHR45453:SF1">
    <property type="entry name" value="PHOSPHATE REGULON SENSOR PROTEIN PHOR"/>
    <property type="match status" value="1"/>
</dbReference>
<dbReference type="GO" id="GO:0016036">
    <property type="term" value="P:cellular response to phosphate starvation"/>
    <property type="evidence" value="ECO:0007669"/>
    <property type="project" value="TreeGrafter"/>
</dbReference>
<keyword evidence="6" id="KW-0902">Two-component regulatory system</keyword>